<accession>A0AAD2DR72</accession>
<reference evidence="1" key="1">
    <citation type="submission" date="2023-05" db="EMBL/GenBank/DDBJ databases">
        <authorList>
            <person name="Huff M."/>
        </authorList>
    </citation>
    <scope>NUCLEOTIDE SEQUENCE</scope>
</reference>
<keyword evidence="2" id="KW-1185">Reference proteome</keyword>
<gene>
    <name evidence="1" type="ORF">FPE_LOCUS8963</name>
</gene>
<dbReference type="InterPro" id="IPR007750">
    <property type="entry name" value="DUF674"/>
</dbReference>
<proteinExistence type="predicted"/>
<dbReference type="PANTHER" id="PTHR33103">
    <property type="entry name" value="OS01G0153900 PROTEIN"/>
    <property type="match status" value="1"/>
</dbReference>
<name>A0AAD2DR72_9LAMI</name>
<protein>
    <submittedName>
        <fullName evidence="1">Uncharacterized protein</fullName>
    </submittedName>
</protein>
<dbReference type="Pfam" id="PF05056">
    <property type="entry name" value="DUF674"/>
    <property type="match status" value="1"/>
</dbReference>
<sequence>MVGCLGKLYESVENLNHTYILQGKNKEIFLKPKAPVPFTSVSLVLLTDEPTDKTYYICDYCSRQSSFSDDPKTTCRTCSRAMTRALSYGAPPQKKDGPNESGFVKDAVTYMVMDDLVLKPLSIVSSIVLLNKYNVKELAAVQEKDVHFGMNEALKLLKASLHSSNVLTTVFLNDECDY</sequence>
<evidence type="ECO:0000313" key="1">
    <source>
        <dbReference type="EMBL" id="CAI9761533.1"/>
    </source>
</evidence>
<evidence type="ECO:0000313" key="2">
    <source>
        <dbReference type="Proteomes" id="UP000834106"/>
    </source>
</evidence>
<organism evidence="1 2">
    <name type="scientific">Fraxinus pennsylvanica</name>
    <dbReference type="NCBI Taxonomy" id="56036"/>
    <lineage>
        <taxon>Eukaryota</taxon>
        <taxon>Viridiplantae</taxon>
        <taxon>Streptophyta</taxon>
        <taxon>Embryophyta</taxon>
        <taxon>Tracheophyta</taxon>
        <taxon>Spermatophyta</taxon>
        <taxon>Magnoliopsida</taxon>
        <taxon>eudicotyledons</taxon>
        <taxon>Gunneridae</taxon>
        <taxon>Pentapetalae</taxon>
        <taxon>asterids</taxon>
        <taxon>lamiids</taxon>
        <taxon>Lamiales</taxon>
        <taxon>Oleaceae</taxon>
        <taxon>Oleeae</taxon>
        <taxon>Fraxinus</taxon>
    </lineage>
</organism>
<dbReference type="Proteomes" id="UP000834106">
    <property type="component" value="Chromosome 5"/>
</dbReference>
<dbReference type="PANTHER" id="PTHR33103:SF19">
    <property type="entry name" value="OS09G0544700 PROTEIN"/>
    <property type="match status" value="1"/>
</dbReference>
<dbReference type="EMBL" id="OU503040">
    <property type="protein sequence ID" value="CAI9761533.1"/>
    <property type="molecule type" value="Genomic_DNA"/>
</dbReference>
<dbReference type="AlphaFoldDB" id="A0AAD2DR72"/>